<dbReference type="Pfam" id="PF06094">
    <property type="entry name" value="GGACT"/>
    <property type="match status" value="1"/>
</dbReference>
<reference evidence="2" key="1">
    <citation type="submission" date="2022-01" db="EMBL/GenBank/DDBJ databases">
        <authorList>
            <person name="Wang Y."/>
        </authorList>
    </citation>
    <scope>NUCLEOTIDE SEQUENCE</scope>
    <source>
        <strain evidence="2">WB101</strain>
    </source>
</reference>
<dbReference type="InterPro" id="IPR036568">
    <property type="entry name" value="GGCT-like_sf"/>
</dbReference>
<comment type="caution">
    <text evidence="2">The sequence shown here is derived from an EMBL/GenBank/DDBJ whole genome shotgun (WGS) entry which is preliminary data.</text>
</comment>
<keyword evidence="3" id="KW-1185">Reference proteome</keyword>
<dbReference type="EMBL" id="JAKLWS010000008">
    <property type="protein sequence ID" value="MCG2588532.1"/>
    <property type="molecule type" value="Genomic_DNA"/>
</dbReference>
<dbReference type="Gene3D" id="3.10.490.10">
    <property type="entry name" value="Gamma-glutamyl cyclotransferase-like"/>
    <property type="match status" value="1"/>
</dbReference>
<dbReference type="InterPro" id="IPR013024">
    <property type="entry name" value="GGCT-like"/>
</dbReference>
<dbReference type="RefSeq" id="WP_237853373.1">
    <property type="nucleotide sequence ID" value="NZ_JAKLWS010000008.1"/>
</dbReference>
<feature type="domain" description="Gamma-glutamylcyclotransferase AIG2-like" evidence="1">
    <location>
        <begin position="5"/>
        <end position="129"/>
    </location>
</feature>
<evidence type="ECO:0000259" key="1">
    <source>
        <dbReference type="Pfam" id="PF06094"/>
    </source>
</evidence>
<reference evidence="2" key="2">
    <citation type="submission" date="2024-05" db="EMBL/GenBank/DDBJ databases">
        <title>Rhodohalobacter halophilus gen. nov., sp. nov., a moderately halophilic member of the family Balneolaceae.</title>
        <authorList>
            <person name="Xia J."/>
        </authorList>
    </citation>
    <scope>NUCLEOTIDE SEQUENCE</scope>
    <source>
        <strain evidence="2">WB101</strain>
    </source>
</reference>
<dbReference type="SUPFAM" id="SSF110857">
    <property type="entry name" value="Gamma-glutamyl cyclotransferase-like"/>
    <property type="match status" value="1"/>
</dbReference>
<name>A0ABS9KCH6_9BACT</name>
<dbReference type="Proteomes" id="UP001165366">
    <property type="component" value="Unassembled WGS sequence"/>
</dbReference>
<gene>
    <name evidence="2" type="ORF">L6773_08155</name>
</gene>
<dbReference type="InterPro" id="IPR009288">
    <property type="entry name" value="AIG2-like_dom"/>
</dbReference>
<protein>
    <submittedName>
        <fullName evidence="2">Gamma-glutamylcyclotransferase</fullName>
    </submittedName>
</protein>
<proteinExistence type="predicted"/>
<organism evidence="2 3">
    <name type="scientific">Rhodohalobacter sulfatireducens</name>
    <dbReference type="NCBI Taxonomy" id="2911366"/>
    <lineage>
        <taxon>Bacteria</taxon>
        <taxon>Pseudomonadati</taxon>
        <taxon>Balneolota</taxon>
        <taxon>Balneolia</taxon>
        <taxon>Balneolales</taxon>
        <taxon>Balneolaceae</taxon>
        <taxon>Rhodohalobacter</taxon>
    </lineage>
</organism>
<evidence type="ECO:0000313" key="2">
    <source>
        <dbReference type="EMBL" id="MCG2588532.1"/>
    </source>
</evidence>
<accession>A0ABS9KCH6</accession>
<dbReference type="CDD" id="cd06661">
    <property type="entry name" value="GGCT_like"/>
    <property type="match status" value="1"/>
</dbReference>
<evidence type="ECO:0000313" key="3">
    <source>
        <dbReference type="Proteomes" id="UP001165366"/>
    </source>
</evidence>
<sequence>MFDLIFVYGSLRKDFSSPASEVLDNHAEYVGEAIFRGKLYKIDWYPGVVPSDDPGDCVIGEVYKIIDRAEVFSKLDRYEGCSRSDPKPHAFVRMKKSVILSNSTSVEAWIYLYTQQVTDKEEIASGDYLEFMK</sequence>